<dbReference type="Proteomes" id="UP000325811">
    <property type="component" value="Chromosome I"/>
</dbReference>
<gene>
    <name evidence="1" type="ORF">PDMSB3_1127</name>
</gene>
<dbReference type="EMBL" id="LR699553">
    <property type="protein sequence ID" value="VVD27589.1"/>
    <property type="molecule type" value="Genomic_DNA"/>
</dbReference>
<accession>A0A5Q4ZA24</accession>
<reference evidence="1 2" key="1">
    <citation type="submission" date="2019-08" db="EMBL/GenBank/DDBJ databases">
        <authorList>
            <person name="Herpell B J."/>
        </authorList>
    </citation>
    <scope>NUCLEOTIDE SEQUENCE [LARGE SCALE GENOMIC DNA]</scope>
    <source>
        <strain evidence="2">Msb3</strain>
    </source>
</reference>
<keyword evidence="2" id="KW-1185">Reference proteome</keyword>
<evidence type="ECO:0000313" key="1">
    <source>
        <dbReference type="EMBL" id="VVD27589.1"/>
    </source>
</evidence>
<protein>
    <submittedName>
        <fullName evidence="1">Uncharacterized protein</fullName>
    </submittedName>
</protein>
<dbReference type="AlphaFoldDB" id="A0A5Q4ZA24"/>
<dbReference type="KEGG" id="pdio:PDMSB3_1127"/>
<evidence type="ECO:0000313" key="2">
    <source>
        <dbReference type="Proteomes" id="UP000325811"/>
    </source>
</evidence>
<organism evidence="1 2">
    <name type="scientific">Paraburkholderia dioscoreae</name>
    <dbReference type="NCBI Taxonomy" id="2604047"/>
    <lineage>
        <taxon>Bacteria</taxon>
        <taxon>Pseudomonadati</taxon>
        <taxon>Pseudomonadota</taxon>
        <taxon>Betaproteobacteria</taxon>
        <taxon>Burkholderiales</taxon>
        <taxon>Burkholderiaceae</taxon>
        <taxon>Paraburkholderia</taxon>
    </lineage>
</organism>
<name>A0A5Q4ZA24_9BURK</name>
<proteinExistence type="predicted"/>
<sequence length="110" mass="11827">MSKAGSASNIARESHCCNSCRSLLRPSCTAPLVLSSVTRKYEAATSLDRCPKNALASLNRIPVAAANTLAAALRSLVWRPAKHWPNRIARGSRCLVPTSRPLKACFHIAS</sequence>